<reference evidence="2 3" key="1">
    <citation type="submission" date="2023-12" db="EMBL/GenBank/DDBJ databases">
        <title>Baltic Sea Cyanobacteria.</title>
        <authorList>
            <person name="Delbaje E."/>
            <person name="Fewer D.P."/>
            <person name="Shishido T.K."/>
        </authorList>
    </citation>
    <scope>NUCLEOTIDE SEQUENCE [LARGE SCALE GENOMIC DNA]</scope>
    <source>
        <strain evidence="2 3">UHCC 0139</strain>
    </source>
</reference>
<evidence type="ECO:0000256" key="1">
    <source>
        <dbReference type="SAM" id="Coils"/>
    </source>
</evidence>
<gene>
    <name evidence="2" type="ORF">VB738_13525</name>
</gene>
<keyword evidence="3" id="KW-1185">Reference proteome</keyword>
<dbReference type="RefSeq" id="WP_323306234.1">
    <property type="nucleotide sequence ID" value="NZ_JAYGHX010000009.1"/>
</dbReference>
<organism evidence="2 3">
    <name type="scientific">Cyanobium gracile UHCC 0139</name>
    <dbReference type="NCBI Taxonomy" id="3110308"/>
    <lineage>
        <taxon>Bacteria</taxon>
        <taxon>Bacillati</taxon>
        <taxon>Cyanobacteriota</taxon>
        <taxon>Cyanophyceae</taxon>
        <taxon>Synechococcales</taxon>
        <taxon>Prochlorococcaceae</taxon>
        <taxon>Cyanobium</taxon>
    </lineage>
</organism>
<dbReference type="InterPro" id="IPR011660">
    <property type="entry name" value="VapB-like"/>
</dbReference>
<feature type="coiled-coil region" evidence="1">
    <location>
        <begin position="23"/>
        <end position="50"/>
    </location>
</feature>
<proteinExistence type="predicted"/>
<comment type="caution">
    <text evidence="2">The sequence shown here is derived from an EMBL/GenBank/DDBJ whole genome shotgun (WGS) entry which is preliminary data.</text>
</comment>
<keyword evidence="1" id="KW-0175">Coiled coil</keyword>
<dbReference type="EMBL" id="JAYGHX010000009">
    <property type="protein sequence ID" value="MEA5392277.1"/>
    <property type="molecule type" value="Genomic_DNA"/>
</dbReference>
<dbReference type="Proteomes" id="UP001304461">
    <property type="component" value="Unassembled WGS sequence"/>
</dbReference>
<dbReference type="Pfam" id="PF07704">
    <property type="entry name" value="PSK_trans_fac"/>
    <property type="match status" value="1"/>
</dbReference>
<name>A0ABU5RWW1_9CYAN</name>
<protein>
    <submittedName>
        <fullName evidence="2">Type II toxin-antitoxin system VapB family antitoxin</fullName>
    </submittedName>
</protein>
<accession>A0ABU5RWW1</accession>
<evidence type="ECO:0000313" key="2">
    <source>
        <dbReference type="EMBL" id="MEA5392277.1"/>
    </source>
</evidence>
<evidence type="ECO:0000313" key="3">
    <source>
        <dbReference type="Proteomes" id="UP001304461"/>
    </source>
</evidence>
<sequence length="90" mass="9926">MALNIRNPEADRLAGEVAALSGENKTDAVIHALQERLQRLRQQQREAAGRPSLADRLDEIALRSAARPRKDTRTPEEILGYDAIGLPGGW</sequence>